<feature type="non-terminal residue" evidence="2">
    <location>
        <position position="26"/>
    </location>
</feature>
<comment type="caution">
    <text evidence="2">The sequence shown here is derived from an EMBL/GenBank/DDBJ whole genome shotgun (WGS) entry which is preliminary data.</text>
</comment>
<gene>
    <name evidence="2" type="ORF">GSTENG00018288001</name>
</gene>
<evidence type="ECO:0000256" key="1">
    <source>
        <dbReference type="SAM" id="MobiDB-lite"/>
    </source>
</evidence>
<name>Q4SH85_TETNG</name>
<sequence length="26" mass="2523">ATLSQLSDSGQTLSEDSGVDIAEAGA</sequence>
<reference evidence="2" key="2">
    <citation type="submission" date="2004-02" db="EMBL/GenBank/DDBJ databases">
        <authorList>
            <consortium name="Genoscope"/>
            <consortium name="Whitehead Institute Centre for Genome Research"/>
        </authorList>
    </citation>
    <scope>NUCLEOTIDE SEQUENCE</scope>
</reference>
<dbReference type="EMBL" id="CAAE01014587">
    <property type="protein sequence ID" value="CAF99997.1"/>
    <property type="molecule type" value="Genomic_DNA"/>
</dbReference>
<dbReference type="AlphaFoldDB" id="Q4SH85"/>
<protein>
    <submittedName>
        <fullName evidence="2">(spotted green pufferfish) hypothetical protein</fullName>
    </submittedName>
</protein>
<proteinExistence type="predicted"/>
<feature type="region of interest" description="Disordered" evidence="1">
    <location>
        <begin position="1"/>
        <end position="26"/>
    </location>
</feature>
<dbReference type="KEGG" id="tng:GSTEN00018288G001"/>
<feature type="non-terminal residue" evidence="2">
    <location>
        <position position="1"/>
    </location>
</feature>
<evidence type="ECO:0000313" key="2">
    <source>
        <dbReference type="EMBL" id="CAF99997.1"/>
    </source>
</evidence>
<organism evidence="2">
    <name type="scientific">Tetraodon nigroviridis</name>
    <name type="common">Spotted green pufferfish</name>
    <name type="synonym">Chelonodon nigroviridis</name>
    <dbReference type="NCBI Taxonomy" id="99883"/>
    <lineage>
        <taxon>Eukaryota</taxon>
        <taxon>Metazoa</taxon>
        <taxon>Chordata</taxon>
        <taxon>Craniata</taxon>
        <taxon>Vertebrata</taxon>
        <taxon>Euteleostomi</taxon>
        <taxon>Actinopterygii</taxon>
        <taxon>Neopterygii</taxon>
        <taxon>Teleostei</taxon>
        <taxon>Neoteleostei</taxon>
        <taxon>Acanthomorphata</taxon>
        <taxon>Eupercaria</taxon>
        <taxon>Tetraodontiformes</taxon>
        <taxon>Tetradontoidea</taxon>
        <taxon>Tetraodontidae</taxon>
        <taxon>Tetraodon</taxon>
    </lineage>
</organism>
<accession>Q4SH85</accession>
<feature type="compositionally biased region" description="Polar residues" evidence="1">
    <location>
        <begin position="1"/>
        <end position="15"/>
    </location>
</feature>
<reference evidence="2" key="1">
    <citation type="journal article" date="2004" name="Nature">
        <title>Genome duplication in the teleost fish Tetraodon nigroviridis reveals the early vertebrate proto-karyotype.</title>
        <authorList>
            <person name="Jaillon O."/>
            <person name="Aury J.-M."/>
            <person name="Brunet F."/>
            <person name="Petit J.-L."/>
            <person name="Stange-Thomann N."/>
            <person name="Mauceli E."/>
            <person name="Bouneau L."/>
            <person name="Fischer C."/>
            <person name="Ozouf-Costaz C."/>
            <person name="Bernot A."/>
            <person name="Nicaud S."/>
            <person name="Jaffe D."/>
            <person name="Fisher S."/>
            <person name="Lutfalla G."/>
            <person name="Dossat C."/>
            <person name="Segurens B."/>
            <person name="Dasilva C."/>
            <person name="Salanoubat M."/>
            <person name="Levy M."/>
            <person name="Boudet N."/>
            <person name="Castellano S."/>
            <person name="Anthouard V."/>
            <person name="Jubin C."/>
            <person name="Castelli V."/>
            <person name="Katinka M."/>
            <person name="Vacherie B."/>
            <person name="Biemont C."/>
            <person name="Skalli Z."/>
            <person name="Cattolico L."/>
            <person name="Poulain J."/>
            <person name="De Berardinis V."/>
            <person name="Cruaud C."/>
            <person name="Duprat S."/>
            <person name="Brottier P."/>
            <person name="Coutanceau J.-P."/>
            <person name="Gouzy J."/>
            <person name="Parra G."/>
            <person name="Lardier G."/>
            <person name="Chapple C."/>
            <person name="McKernan K.J."/>
            <person name="McEwan P."/>
            <person name="Bosak S."/>
            <person name="Kellis M."/>
            <person name="Volff J.-N."/>
            <person name="Guigo R."/>
            <person name="Zody M.C."/>
            <person name="Mesirov J."/>
            <person name="Lindblad-Toh K."/>
            <person name="Birren B."/>
            <person name="Nusbaum C."/>
            <person name="Kahn D."/>
            <person name="Robinson-Rechavi M."/>
            <person name="Laudet V."/>
            <person name="Schachter V."/>
            <person name="Quetier F."/>
            <person name="Saurin W."/>
            <person name="Scarpelli C."/>
            <person name="Wincker P."/>
            <person name="Lander E.S."/>
            <person name="Weissenbach J."/>
            <person name="Roest Crollius H."/>
        </authorList>
    </citation>
    <scope>NUCLEOTIDE SEQUENCE [LARGE SCALE GENOMIC DNA]</scope>
</reference>